<evidence type="ECO:0000313" key="2">
    <source>
        <dbReference type="EMBL" id="EAU36482.1"/>
    </source>
</evidence>
<keyword evidence="1" id="KW-1133">Transmembrane helix</keyword>
<proteinExistence type="predicted"/>
<dbReference type="AlphaFoldDB" id="Q0CSX6"/>
<reference evidence="3" key="1">
    <citation type="submission" date="2005-09" db="EMBL/GenBank/DDBJ databases">
        <title>Annotation of the Aspergillus terreus NIH2624 genome.</title>
        <authorList>
            <person name="Birren B.W."/>
            <person name="Lander E.S."/>
            <person name="Galagan J.E."/>
            <person name="Nusbaum C."/>
            <person name="Devon K."/>
            <person name="Henn M."/>
            <person name="Ma L.-J."/>
            <person name="Jaffe D.B."/>
            <person name="Butler J."/>
            <person name="Alvarez P."/>
            <person name="Gnerre S."/>
            <person name="Grabherr M."/>
            <person name="Kleber M."/>
            <person name="Mauceli E.W."/>
            <person name="Brockman W."/>
            <person name="Rounsley S."/>
            <person name="Young S.K."/>
            <person name="LaButti K."/>
            <person name="Pushparaj V."/>
            <person name="DeCaprio D."/>
            <person name="Crawford M."/>
            <person name="Koehrsen M."/>
            <person name="Engels R."/>
            <person name="Montgomery P."/>
            <person name="Pearson M."/>
            <person name="Howarth C."/>
            <person name="Larson L."/>
            <person name="Luoma S."/>
            <person name="White J."/>
            <person name="Alvarado L."/>
            <person name="Kodira C.D."/>
            <person name="Zeng Q."/>
            <person name="Oleary S."/>
            <person name="Yandava C."/>
            <person name="Denning D.W."/>
            <person name="Nierman W.C."/>
            <person name="Milne T."/>
            <person name="Madden K."/>
        </authorList>
    </citation>
    <scope>NUCLEOTIDE SEQUENCE [LARGE SCALE GENOMIC DNA]</scope>
    <source>
        <strain evidence="3">NIH 2624 / FGSC A1156</strain>
    </source>
</reference>
<protein>
    <submittedName>
        <fullName evidence="2">Uncharacterized protein</fullName>
    </submittedName>
</protein>
<dbReference type="GeneID" id="4317414"/>
<sequence>METLRQVSDVLDEEVVEVFEADEGVRQLLRHLGEEVQQALAQGERGEAAQEGGVVERVRGGGGWRGGDGVVFGAGVSAEPGASSGAFGLSHWPLGGGLCRCGGGCLGRVVVGVVVVVVLVIVVVGEVVAVLLFVDVHLDLAFLDVLLVAFELLQLVVEHLAELADRTGSAVGEDGAQDAPVLSVAARAFGDVAEDHTLFEDLLVATLLLPRIAGRSRRGVLARRLIAETLQLHALRPVCFKELAHELEPELPCGPALAVAHGTVEGPADGMPEVFCAGPDGRGLAQVEVQWFDIAVRGVFIFRAPLSSATGRVEVGKDKCRAKLCSYRSDQGVCEPQELQRDTGRLLFLCGLGPGGGGGVNEEGGRYGEMLRGWDEGRGVGDGAGG</sequence>
<keyword evidence="1" id="KW-0472">Membrane</keyword>
<accession>Q0CSX6</accession>
<dbReference type="Proteomes" id="UP000007963">
    <property type="component" value="Unassembled WGS sequence"/>
</dbReference>
<dbReference type="EMBL" id="CH476597">
    <property type="protein sequence ID" value="EAU36482.1"/>
    <property type="molecule type" value="Genomic_DNA"/>
</dbReference>
<keyword evidence="1" id="KW-0812">Transmembrane</keyword>
<dbReference type="VEuPathDB" id="FungiDB:ATEG_03208"/>
<name>Q0CSX6_ASPTN</name>
<dbReference type="RefSeq" id="XP_001212386.1">
    <property type="nucleotide sequence ID" value="XM_001212386.1"/>
</dbReference>
<gene>
    <name evidence="2" type="ORF">ATEG_03208</name>
</gene>
<organism evidence="2 3">
    <name type="scientific">Aspergillus terreus (strain NIH 2624 / FGSC A1156)</name>
    <dbReference type="NCBI Taxonomy" id="341663"/>
    <lineage>
        <taxon>Eukaryota</taxon>
        <taxon>Fungi</taxon>
        <taxon>Dikarya</taxon>
        <taxon>Ascomycota</taxon>
        <taxon>Pezizomycotina</taxon>
        <taxon>Eurotiomycetes</taxon>
        <taxon>Eurotiomycetidae</taxon>
        <taxon>Eurotiales</taxon>
        <taxon>Aspergillaceae</taxon>
        <taxon>Aspergillus</taxon>
        <taxon>Aspergillus subgen. Circumdati</taxon>
    </lineage>
</organism>
<evidence type="ECO:0000313" key="3">
    <source>
        <dbReference type="Proteomes" id="UP000007963"/>
    </source>
</evidence>
<evidence type="ECO:0000256" key="1">
    <source>
        <dbReference type="SAM" id="Phobius"/>
    </source>
</evidence>
<feature type="transmembrane region" description="Helical" evidence="1">
    <location>
        <begin position="109"/>
        <end position="134"/>
    </location>
</feature>
<dbReference type="HOGENOM" id="CLU_715663_0_0_1"/>